<feature type="chain" id="PRO_5004167725" evidence="1">
    <location>
        <begin position="18"/>
        <end position="111"/>
    </location>
</feature>
<keyword evidence="1" id="KW-0732">Signal</keyword>
<name>Q09JQ0_ARGMO</name>
<feature type="signal peptide" evidence="1">
    <location>
        <begin position="1"/>
        <end position="17"/>
    </location>
</feature>
<sequence>MELILAVAILLLGTVHAHSDGSVHHVDSYKASGDGSGERRGGEPDKTFTFFCNILHRDGSWVPEIKRSNDRDWCRIRCVTGEGKEPDVLAYIKKGEGCGQQNTCQQSGMCQ</sequence>
<reference evidence="2" key="1">
    <citation type="journal article" date="2008" name="Insect Biochem. Mol. Biol.">
        <title>Comparative sialomics between hard and soft ticks: implications for the evolution of blood-feeding behavior.</title>
        <authorList>
            <person name="Mans B.J."/>
            <person name="Andersen J.F."/>
            <person name="Francischetti I.M."/>
            <person name="Valenzuela J.G."/>
            <person name="Schwan T.G."/>
            <person name="Pham V.M."/>
            <person name="Garfield M.K."/>
            <person name="Hammer C.H."/>
            <person name="Ribeiro J.M."/>
        </authorList>
    </citation>
    <scope>NUCLEOTIDE SEQUENCE</scope>
    <source>
        <strain evidence="2">AM-213</strain>
        <tissue evidence="2">Adult salivary gland</tissue>
    </source>
</reference>
<protein>
    <submittedName>
        <fullName evidence="2">12.2 kDa putative secretory protein</fullName>
    </submittedName>
</protein>
<accession>Q09JQ0</accession>
<organism evidence="2">
    <name type="scientific">Argas monolakensis</name>
    <name type="common">Mono lake bird tick</name>
    <dbReference type="NCBI Taxonomy" id="34602"/>
    <lineage>
        <taxon>Eukaryota</taxon>
        <taxon>Metazoa</taxon>
        <taxon>Ecdysozoa</taxon>
        <taxon>Arthropoda</taxon>
        <taxon>Chelicerata</taxon>
        <taxon>Arachnida</taxon>
        <taxon>Acari</taxon>
        <taxon>Parasitiformes</taxon>
        <taxon>Ixodida</taxon>
        <taxon>Ixodoidea</taxon>
        <taxon>Argasidae</taxon>
        <taxon>Argasinae</taxon>
        <taxon>Argas</taxon>
    </lineage>
</organism>
<evidence type="ECO:0000313" key="2">
    <source>
        <dbReference type="EMBL" id="ABI52713.1"/>
    </source>
</evidence>
<dbReference type="EMBL" id="DQ886796">
    <property type="protein sequence ID" value="ABI52713.1"/>
    <property type="molecule type" value="mRNA"/>
</dbReference>
<evidence type="ECO:0000256" key="1">
    <source>
        <dbReference type="SAM" id="SignalP"/>
    </source>
</evidence>
<proteinExistence type="evidence at transcript level"/>
<dbReference type="AlphaFoldDB" id="Q09JQ0"/>